<dbReference type="EnsemblMetazoa" id="XM_016800387.2">
    <property type="protein sequence ID" value="XP_016655876.1"/>
    <property type="gene ID" value="LOC107882262"/>
</dbReference>
<organism evidence="2 3">
    <name type="scientific">Acyrthosiphon pisum</name>
    <name type="common">Pea aphid</name>
    <dbReference type="NCBI Taxonomy" id="7029"/>
    <lineage>
        <taxon>Eukaryota</taxon>
        <taxon>Metazoa</taxon>
        <taxon>Ecdysozoa</taxon>
        <taxon>Arthropoda</taxon>
        <taxon>Hexapoda</taxon>
        <taxon>Insecta</taxon>
        <taxon>Pterygota</taxon>
        <taxon>Neoptera</taxon>
        <taxon>Paraneoptera</taxon>
        <taxon>Hemiptera</taxon>
        <taxon>Sternorrhyncha</taxon>
        <taxon>Aphidomorpha</taxon>
        <taxon>Aphidoidea</taxon>
        <taxon>Aphididae</taxon>
        <taxon>Macrosiphini</taxon>
        <taxon>Acyrthosiphon</taxon>
    </lineage>
</organism>
<dbReference type="AlphaFoldDB" id="A0A8R2H520"/>
<accession>A0A8R2H520</accession>
<dbReference type="RefSeq" id="XP_016655875.2">
    <property type="nucleotide sequence ID" value="XM_016800386.2"/>
</dbReference>
<evidence type="ECO:0000313" key="3">
    <source>
        <dbReference type="Proteomes" id="UP000007819"/>
    </source>
</evidence>
<feature type="chain" id="PRO_5035735035" description="Secreted protein" evidence="1">
    <location>
        <begin position="17"/>
        <end position="154"/>
    </location>
</feature>
<dbReference type="Proteomes" id="UP000007819">
    <property type="component" value="Chromosome X"/>
</dbReference>
<reference evidence="3" key="1">
    <citation type="submission" date="2010-06" db="EMBL/GenBank/DDBJ databases">
        <authorList>
            <person name="Jiang H."/>
            <person name="Abraham K."/>
            <person name="Ali S."/>
            <person name="Alsbrooks S.L."/>
            <person name="Anim B.N."/>
            <person name="Anosike U.S."/>
            <person name="Attaway T."/>
            <person name="Bandaranaike D.P."/>
            <person name="Battles P.K."/>
            <person name="Bell S.N."/>
            <person name="Bell A.V."/>
            <person name="Beltran B."/>
            <person name="Bickham C."/>
            <person name="Bustamante Y."/>
            <person name="Caleb T."/>
            <person name="Canada A."/>
            <person name="Cardenas V."/>
            <person name="Carter K."/>
            <person name="Chacko J."/>
            <person name="Chandrabose M.N."/>
            <person name="Chavez D."/>
            <person name="Chavez A."/>
            <person name="Chen L."/>
            <person name="Chu H.-S."/>
            <person name="Claassen K.J."/>
            <person name="Cockrell R."/>
            <person name="Collins M."/>
            <person name="Cooper J.A."/>
            <person name="Cree A."/>
            <person name="Curry S.M."/>
            <person name="Da Y."/>
            <person name="Dao M.D."/>
            <person name="Das B."/>
            <person name="Davila M.-L."/>
            <person name="Davy-Carroll L."/>
            <person name="Denson S."/>
            <person name="Dinh H."/>
            <person name="Ebong V.E."/>
            <person name="Edwards J.R."/>
            <person name="Egan A."/>
            <person name="El-Daye J."/>
            <person name="Escobedo L."/>
            <person name="Fernandez S."/>
            <person name="Fernando P.R."/>
            <person name="Flagg N."/>
            <person name="Forbes L.D."/>
            <person name="Fowler R.G."/>
            <person name="Fu Q."/>
            <person name="Gabisi R.A."/>
            <person name="Ganer J."/>
            <person name="Garbino Pronczuk A."/>
            <person name="Garcia R.M."/>
            <person name="Garner T."/>
            <person name="Garrett T.E."/>
            <person name="Gonzalez D.A."/>
            <person name="Hamid H."/>
            <person name="Hawkins E.S."/>
            <person name="Hirani K."/>
            <person name="Hogues M.E."/>
            <person name="Hollins B."/>
            <person name="Hsiao C.-H."/>
            <person name="Jabil R."/>
            <person name="James M.L."/>
            <person name="Jhangiani S.N."/>
            <person name="Johnson B."/>
            <person name="Johnson Q."/>
            <person name="Joshi V."/>
            <person name="Kalu J.B."/>
            <person name="Kam C."/>
            <person name="Kashfia A."/>
            <person name="Keebler J."/>
            <person name="Kisamo H."/>
            <person name="Kovar C.L."/>
            <person name="Lago L.A."/>
            <person name="Lai C.-Y."/>
            <person name="Laidlaw J."/>
            <person name="Lara F."/>
            <person name="Le T.-K."/>
            <person name="Lee S.L."/>
            <person name="Legall F.H."/>
            <person name="Lemon S.J."/>
            <person name="Lewis L.R."/>
            <person name="Li B."/>
            <person name="Liu Y."/>
            <person name="Liu Y.-S."/>
            <person name="Lopez J."/>
            <person name="Lozado R.J."/>
            <person name="Lu J."/>
            <person name="Madu R.C."/>
            <person name="Maheshwari M."/>
            <person name="Maheshwari R."/>
            <person name="Malloy K."/>
            <person name="Martinez E."/>
            <person name="Mathew T."/>
            <person name="Mercado I.C."/>
            <person name="Mercado C."/>
            <person name="Meyer B."/>
            <person name="Montgomery K."/>
            <person name="Morgan M.B."/>
            <person name="Munidasa M."/>
            <person name="Nazareth L.V."/>
            <person name="Nelson J."/>
            <person name="Ng B.M."/>
            <person name="Nguyen N.B."/>
            <person name="Nguyen P.Q."/>
            <person name="Nguyen T."/>
            <person name="Obregon M."/>
            <person name="Okwuonu G.O."/>
            <person name="Onwere C.G."/>
            <person name="Orozco G."/>
            <person name="Parra A."/>
            <person name="Patel S."/>
            <person name="Patil S."/>
            <person name="Perez A."/>
            <person name="Perez Y."/>
            <person name="Pham C."/>
            <person name="Primus E.L."/>
            <person name="Pu L.-L."/>
            <person name="Puazo M."/>
            <person name="Qin X."/>
            <person name="Quiroz J.B."/>
            <person name="Reese J."/>
            <person name="Richards S."/>
            <person name="Rives C.M."/>
            <person name="Robberts R."/>
            <person name="Ruiz S.J."/>
            <person name="Ruiz M.J."/>
            <person name="Santibanez J."/>
            <person name="Schneider B.W."/>
            <person name="Sisson I."/>
            <person name="Smith M."/>
            <person name="Sodergren E."/>
            <person name="Song X.-Z."/>
            <person name="Song B.B."/>
            <person name="Summersgill H."/>
            <person name="Thelus R."/>
            <person name="Thornton R.D."/>
            <person name="Trejos Z.Y."/>
            <person name="Usmani K."/>
            <person name="Vattathil S."/>
            <person name="Villasana D."/>
            <person name="Walker D.L."/>
            <person name="Wang S."/>
            <person name="Wang K."/>
            <person name="White C.S."/>
            <person name="Williams A.C."/>
            <person name="Williamson J."/>
            <person name="Wilson K."/>
            <person name="Woghiren I.O."/>
            <person name="Woodworth J.R."/>
            <person name="Worley K.C."/>
            <person name="Wright R.A."/>
            <person name="Wu W."/>
            <person name="Young L."/>
            <person name="Zhang L."/>
            <person name="Zhang J."/>
            <person name="Zhu Y."/>
            <person name="Muzny D.M."/>
            <person name="Weinstock G."/>
            <person name="Gibbs R.A."/>
        </authorList>
    </citation>
    <scope>NUCLEOTIDE SEQUENCE [LARGE SCALE GENOMIC DNA]</scope>
    <source>
        <strain evidence="3">LSR1</strain>
    </source>
</reference>
<dbReference type="RefSeq" id="XP_016655876.1">
    <property type="nucleotide sequence ID" value="XM_016800387.2"/>
</dbReference>
<sequence length="154" mass="16841">MLLIRMLVTVFWNCTAELCRPIHRRLQGVFTGCAVRGSGVRFECVVSGDTSCAPGGKKKSRWDDYGFVRYVPSQAGNFNRLMPTEIFGHVPVGPFVRVILTEIFSSVTVDLLCCPAEDAAEWWLTTAARLVSVDCGMSAPASSATAFTTKRLVS</sequence>
<name>A0A8R2H520_ACYPI</name>
<keyword evidence="3" id="KW-1185">Reference proteome</keyword>
<feature type="signal peptide" evidence="1">
    <location>
        <begin position="1"/>
        <end position="16"/>
    </location>
</feature>
<evidence type="ECO:0000313" key="2">
    <source>
        <dbReference type="EnsemblMetazoa" id="XP_016655876.1"/>
    </source>
</evidence>
<evidence type="ECO:0008006" key="4">
    <source>
        <dbReference type="Google" id="ProtNLM"/>
    </source>
</evidence>
<dbReference type="KEGG" id="api:107882261"/>
<dbReference type="GeneID" id="107882262"/>
<evidence type="ECO:0000256" key="1">
    <source>
        <dbReference type="SAM" id="SignalP"/>
    </source>
</evidence>
<keyword evidence="1" id="KW-0732">Signal</keyword>
<dbReference type="GeneID" id="107882261"/>
<dbReference type="KEGG" id="api:107882262"/>
<proteinExistence type="predicted"/>
<reference evidence="2" key="2">
    <citation type="submission" date="2022-06" db="UniProtKB">
        <authorList>
            <consortium name="EnsemblMetazoa"/>
        </authorList>
    </citation>
    <scope>IDENTIFICATION</scope>
</reference>
<protein>
    <recommendedName>
        <fullName evidence="4">Secreted protein</fullName>
    </recommendedName>
</protein>